<organism evidence="1 2">
    <name type="scientific">Pristionchus entomophagus</name>
    <dbReference type="NCBI Taxonomy" id="358040"/>
    <lineage>
        <taxon>Eukaryota</taxon>
        <taxon>Metazoa</taxon>
        <taxon>Ecdysozoa</taxon>
        <taxon>Nematoda</taxon>
        <taxon>Chromadorea</taxon>
        <taxon>Rhabditida</taxon>
        <taxon>Rhabditina</taxon>
        <taxon>Diplogasteromorpha</taxon>
        <taxon>Diplogasteroidea</taxon>
        <taxon>Neodiplogasteridae</taxon>
        <taxon>Pristionchus</taxon>
    </lineage>
</organism>
<dbReference type="EMBL" id="BTSX01000001">
    <property type="protein sequence ID" value="GMS81945.1"/>
    <property type="molecule type" value="Genomic_DNA"/>
</dbReference>
<accession>A0AAV5SPB6</accession>
<evidence type="ECO:0000313" key="2">
    <source>
        <dbReference type="Proteomes" id="UP001432027"/>
    </source>
</evidence>
<dbReference type="AlphaFoldDB" id="A0AAV5SPB6"/>
<comment type="caution">
    <text evidence="1">The sequence shown here is derived from an EMBL/GenBank/DDBJ whole genome shotgun (WGS) entry which is preliminary data.</text>
</comment>
<gene>
    <name evidence="1" type="ORF">PENTCL1PPCAC_4120</name>
</gene>
<name>A0AAV5SPB6_9BILA</name>
<protein>
    <submittedName>
        <fullName evidence="1">Uncharacterized protein</fullName>
    </submittedName>
</protein>
<feature type="non-terminal residue" evidence="1">
    <location>
        <position position="1"/>
    </location>
</feature>
<feature type="non-terminal residue" evidence="1">
    <location>
        <position position="124"/>
    </location>
</feature>
<sequence length="124" mass="13362">FSLDTHVADGGGKSFLMHLRVASLCWPKSLLAMSSLWFARVFGANGLIWIPRTISGGNCVHSSVQPTDSTHGKRRASVDQTSGMTIIPRRLSILTLARCSYPEDGLQLGAAHGLDALKVDRGDE</sequence>
<proteinExistence type="predicted"/>
<evidence type="ECO:0000313" key="1">
    <source>
        <dbReference type="EMBL" id="GMS81945.1"/>
    </source>
</evidence>
<keyword evidence="2" id="KW-1185">Reference proteome</keyword>
<dbReference type="Proteomes" id="UP001432027">
    <property type="component" value="Unassembled WGS sequence"/>
</dbReference>
<reference evidence="1" key="1">
    <citation type="submission" date="2023-10" db="EMBL/GenBank/DDBJ databases">
        <title>Genome assembly of Pristionchus species.</title>
        <authorList>
            <person name="Yoshida K."/>
            <person name="Sommer R.J."/>
        </authorList>
    </citation>
    <scope>NUCLEOTIDE SEQUENCE</scope>
    <source>
        <strain evidence="1">RS0144</strain>
    </source>
</reference>